<feature type="transmembrane region" description="Helical" evidence="1">
    <location>
        <begin position="243"/>
        <end position="269"/>
    </location>
</feature>
<gene>
    <name evidence="3" type="ORF">DMP08_00635</name>
</gene>
<accession>A0A3N0BLG7</accession>
<keyword evidence="1" id="KW-0812">Transmembrane</keyword>
<dbReference type="AlphaFoldDB" id="A0A3N0BLG7"/>
<proteinExistence type="predicted"/>
<evidence type="ECO:0000313" key="4">
    <source>
        <dbReference type="Proteomes" id="UP000278632"/>
    </source>
</evidence>
<dbReference type="Pfam" id="PF01478">
    <property type="entry name" value="Peptidase_A24"/>
    <property type="match status" value="1"/>
</dbReference>
<dbReference type="InterPro" id="IPR000045">
    <property type="entry name" value="Prepilin_IV_endopep_pep"/>
</dbReference>
<organism evidence="3 4">
    <name type="scientific">Paraeggerthella hongkongensis</name>
    <dbReference type="NCBI Taxonomy" id="230658"/>
    <lineage>
        <taxon>Bacteria</taxon>
        <taxon>Bacillati</taxon>
        <taxon>Actinomycetota</taxon>
        <taxon>Coriobacteriia</taxon>
        <taxon>Eggerthellales</taxon>
        <taxon>Eggerthellaceae</taxon>
        <taxon>Paraeggerthella</taxon>
    </lineage>
</organism>
<dbReference type="Proteomes" id="UP000278632">
    <property type="component" value="Unassembled WGS sequence"/>
</dbReference>
<sequence length="299" mass="30742">MTGQVVLGLALAALAGGALGWCLVPWAADALLKRAYGRATSWWWQSFEGYRSFKRSFPDRPLSSTARGEEGAVALWLEDALRAARSGCLARERVQALKDEGLEVAPASAARTEREQEKRCSFPATLPKRAALALIGAASGAAIALAGLPVVPSACLAVCAFFMLSAVACDLRARMLPLECCIALAVAGAAFQASWAGFASMGAGCAFGAVVVAVCFAVNRWWGVRGPAPIGHGDVRCMASLSLATGAAAPVGLAACYAGAGVVAAVGLATRRLSLRDGIPMAPFLALWLIGGVCVAVCM</sequence>
<dbReference type="GO" id="GO:0004190">
    <property type="term" value="F:aspartic-type endopeptidase activity"/>
    <property type="evidence" value="ECO:0007669"/>
    <property type="project" value="InterPro"/>
</dbReference>
<keyword evidence="1" id="KW-1133">Transmembrane helix</keyword>
<evidence type="ECO:0000259" key="2">
    <source>
        <dbReference type="Pfam" id="PF01478"/>
    </source>
</evidence>
<comment type="caution">
    <text evidence="3">The sequence shown here is derived from an EMBL/GenBank/DDBJ whole genome shotgun (WGS) entry which is preliminary data.</text>
</comment>
<keyword evidence="4" id="KW-1185">Reference proteome</keyword>
<evidence type="ECO:0000256" key="1">
    <source>
        <dbReference type="SAM" id="Phobius"/>
    </source>
</evidence>
<protein>
    <submittedName>
        <fullName evidence="3">Peptidase A24</fullName>
    </submittedName>
</protein>
<keyword evidence="1" id="KW-0472">Membrane</keyword>
<evidence type="ECO:0000313" key="3">
    <source>
        <dbReference type="EMBL" id="RNL49001.1"/>
    </source>
</evidence>
<dbReference type="OrthoDB" id="3175061at2"/>
<dbReference type="EMBL" id="QICD01000001">
    <property type="protein sequence ID" value="RNL49001.1"/>
    <property type="molecule type" value="Genomic_DNA"/>
</dbReference>
<feature type="transmembrane region" description="Helical" evidence="1">
    <location>
        <begin position="176"/>
        <end position="195"/>
    </location>
</feature>
<feature type="transmembrane region" description="Helical" evidence="1">
    <location>
        <begin position="201"/>
        <end position="222"/>
    </location>
</feature>
<dbReference type="RefSeq" id="WP_123191082.1">
    <property type="nucleotide sequence ID" value="NZ_QICD01000001.1"/>
</dbReference>
<feature type="transmembrane region" description="Helical" evidence="1">
    <location>
        <begin position="131"/>
        <end position="164"/>
    </location>
</feature>
<dbReference type="GO" id="GO:0016020">
    <property type="term" value="C:membrane"/>
    <property type="evidence" value="ECO:0007669"/>
    <property type="project" value="InterPro"/>
</dbReference>
<feature type="domain" description="Prepilin type IV endopeptidase peptidase" evidence="2">
    <location>
        <begin position="158"/>
        <end position="260"/>
    </location>
</feature>
<name>A0A3N0BLG7_9ACTN</name>
<dbReference type="Gene3D" id="1.20.120.1220">
    <property type="match status" value="1"/>
</dbReference>
<feature type="transmembrane region" description="Helical" evidence="1">
    <location>
        <begin position="281"/>
        <end position="298"/>
    </location>
</feature>
<reference evidence="4" key="1">
    <citation type="submission" date="2018-05" db="EMBL/GenBank/DDBJ databases">
        <title>Genome Sequencing of selected type strains of the family Eggerthellaceae.</title>
        <authorList>
            <person name="Danylec N."/>
            <person name="Stoll D.A."/>
            <person name="Doetsch A."/>
            <person name="Huch M."/>
        </authorList>
    </citation>
    <scope>NUCLEOTIDE SEQUENCE [LARGE SCALE GENOMIC DNA]</scope>
    <source>
        <strain evidence="4">DSM 16106</strain>
    </source>
</reference>